<feature type="compositionally biased region" description="Basic and acidic residues" evidence="1">
    <location>
        <begin position="138"/>
        <end position="148"/>
    </location>
</feature>
<keyword evidence="3" id="KW-1185">Reference proteome</keyword>
<evidence type="ECO:0000313" key="2">
    <source>
        <dbReference type="EMBL" id="KAF6232872.1"/>
    </source>
</evidence>
<accession>A0A8H6L2C0</accession>
<feature type="compositionally biased region" description="Polar residues" evidence="1">
    <location>
        <begin position="324"/>
        <end position="334"/>
    </location>
</feature>
<dbReference type="GeneID" id="59290489"/>
<comment type="caution">
    <text evidence="2">The sequence shown here is derived from an EMBL/GenBank/DDBJ whole genome shotgun (WGS) entry which is preliminary data.</text>
</comment>
<feature type="compositionally biased region" description="Low complexity" evidence="1">
    <location>
        <begin position="80"/>
        <end position="91"/>
    </location>
</feature>
<evidence type="ECO:0000313" key="3">
    <source>
        <dbReference type="Proteomes" id="UP000578531"/>
    </source>
</evidence>
<feature type="compositionally biased region" description="Basic and acidic residues" evidence="1">
    <location>
        <begin position="24"/>
        <end position="51"/>
    </location>
</feature>
<feature type="compositionally biased region" description="Polar residues" evidence="1">
    <location>
        <begin position="149"/>
        <end position="163"/>
    </location>
</feature>
<feature type="compositionally biased region" description="Polar residues" evidence="1">
    <location>
        <begin position="709"/>
        <end position="733"/>
    </location>
</feature>
<dbReference type="Proteomes" id="UP000578531">
    <property type="component" value="Unassembled WGS sequence"/>
</dbReference>
<feature type="compositionally biased region" description="Polar residues" evidence="1">
    <location>
        <begin position="372"/>
        <end position="418"/>
    </location>
</feature>
<name>A0A8H6L2C0_9LECA</name>
<feature type="compositionally biased region" description="Polar residues" evidence="1">
    <location>
        <begin position="288"/>
        <end position="302"/>
    </location>
</feature>
<reference evidence="2 3" key="1">
    <citation type="journal article" date="2020" name="Genomics">
        <title>Complete, high-quality genomes from long-read metagenomic sequencing of two wolf lichen thalli reveals enigmatic genome architecture.</title>
        <authorList>
            <person name="McKenzie S.K."/>
            <person name="Walston R.F."/>
            <person name="Allen J.L."/>
        </authorList>
    </citation>
    <scope>NUCLEOTIDE SEQUENCE [LARGE SCALE GENOMIC DNA]</scope>
    <source>
        <strain evidence="2">WasteWater2</strain>
    </source>
</reference>
<feature type="compositionally biased region" description="Low complexity" evidence="1">
    <location>
        <begin position="774"/>
        <end position="797"/>
    </location>
</feature>
<dbReference type="RefSeq" id="XP_037162295.1">
    <property type="nucleotide sequence ID" value="XM_037310731.1"/>
</dbReference>
<proteinExistence type="predicted"/>
<evidence type="ECO:0000256" key="1">
    <source>
        <dbReference type="SAM" id="MobiDB-lite"/>
    </source>
</evidence>
<dbReference type="AlphaFoldDB" id="A0A8H6L2C0"/>
<feature type="compositionally biased region" description="Polar residues" evidence="1">
    <location>
        <begin position="229"/>
        <end position="254"/>
    </location>
</feature>
<feature type="compositionally biased region" description="Low complexity" evidence="1">
    <location>
        <begin position="742"/>
        <end position="757"/>
    </location>
</feature>
<protein>
    <submittedName>
        <fullName evidence="2">Uncharacterized protein</fullName>
    </submittedName>
</protein>
<feature type="compositionally biased region" description="Basic and acidic residues" evidence="1">
    <location>
        <begin position="164"/>
        <end position="176"/>
    </location>
</feature>
<dbReference type="OrthoDB" id="4155914at2759"/>
<feature type="region of interest" description="Disordered" evidence="1">
    <location>
        <begin position="694"/>
        <end position="807"/>
    </location>
</feature>
<sequence length="831" mass="91685">MPSKSTFFHSHRNTSRSEISVGSQDERDADTPHFTTSDHVHDEGLPPRSEEAGFYQLASGPTRPQSQLVSGPTRSQSHRLPTLLNTTTQPPISLHSTPNSAVEDDNPDRYYQQSPRAPVHKAEQKKRRFFGLGGSSKEINKDKLEKVGRSTSVRKGQHQQPESHITDARNRTEQERWSASNPLDDEEEPESGAAFRTSYAQYTASEKDPLRSPGFPPPLTHEEYLYGRLTQQALVSDSATRQPLERQSSSQSPKTARHQPSSYHPSPSSATSTSSHPFAHRAHEALQQLYQDQTSRPSSAQSLEPPPVVQYPRASDSHQKKQEQSQVSPGTYMQGSMGPPPTQQAPPTRRSSEATQQSSSSGGQGREGGNYQHYNQGVQQGPNLPSNAPPQYSAQLAPQGQSYRGNAQPSPMTQQEGRTTPPPNRSRDDLSGLDVAQLLNRHDELQDKYRKVKKYYFDKDAQVQQLQNTLAHQRLSQSRTSLDDNEYSNRFQRLDGAINNLAFNIRRDWRSIPPWLAPYVNRDAATQPTKEMTAVGRACISRWLVDELLERYFHPSLEPGFSAQLKIIEKNLRRFAAPTPSEEEKDSLLARISNWRLATLDGLQEVLSSSQAGENRASLTESLVEKLTASLSMMLKEPSPPGLEGGVSMIVELAVGIAANLPLESRDVFVEYVTPGVFVQEAWMKVEVGLPALTNPGEGPTDGDGGSIISKQTEETGSIESRDTATSNGNGNDETAKEIAMQQQAQQQQQQQQQAVQGKKKGMFTGFMGGAAGKKGSVSGASTGPQPQQGQGQVQQQPSPPKEDRVRFSTFMAVEVRGRSVLVKAPVYVRE</sequence>
<gene>
    <name evidence="2" type="ORF">HO173_008835</name>
</gene>
<dbReference type="EMBL" id="JACCJC010000044">
    <property type="protein sequence ID" value="KAF6232872.1"/>
    <property type="molecule type" value="Genomic_DNA"/>
</dbReference>
<feature type="compositionally biased region" description="Polar residues" evidence="1">
    <location>
        <begin position="62"/>
        <end position="79"/>
    </location>
</feature>
<feature type="compositionally biased region" description="Low complexity" evidence="1">
    <location>
        <begin position="260"/>
        <end position="277"/>
    </location>
</feature>
<feature type="compositionally biased region" description="Low complexity" evidence="1">
    <location>
        <begin position="345"/>
        <end position="361"/>
    </location>
</feature>
<feature type="region of interest" description="Disordered" evidence="1">
    <location>
        <begin position="1"/>
        <end position="430"/>
    </location>
</feature>
<organism evidence="2 3">
    <name type="scientific">Letharia columbiana</name>
    <dbReference type="NCBI Taxonomy" id="112416"/>
    <lineage>
        <taxon>Eukaryota</taxon>
        <taxon>Fungi</taxon>
        <taxon>Dikarya</taxon>
        <taxon>Ascomycota</taxon>
        <taxon>Pezizomycotina</taxon>
        <taxon>Lecanoromycetes</taxon>
        <taxon>OSLEUM clade</taxon>
        <taxon>Lecanoromycetidae</taxon>
        <taxon>Lecanorales</taxon>
        <taxon>Lecanorineae</taxon>
        <taxon>Parmeliaceae</taxon>
        <taxon>Letharia</taxon>
    </lineage>
</organism>